<comment type="caution">
    <text evidence="2">The sequence shown here is derived from an EMBL/GenBank/DDBJ whole genome shotgun (WGS) entry which is preliminary data.</text>
</comment>
<evidence type="ECO:0000313" key="3">
    <source>
        <dbReference type="Proteomes" id="UP001163046"/>
    </source>
</evidence>
<keyword evidence="2" id="KW-0067">ATP-binding</keyword>
<sequence>MADGLDTCRQILLDRFPSIDDDLFQYVADILESGSDDFESGEDIHDAVGSILAEVAGDEGEDDIIDICNQLMSALKGDGYNDTATDRGSHKLLQAPVNMSEMVENLEVEEDETSSIWIVRKESNTVVDQRKLQKLKPNLKQSRKNVHKMMNLIMRSKGGK</sequence>
<accession>A0A9W9Z734</accession>
<dbReference type="AlphaFoldDB" id="A0A9W9Z734"/>
<reference evidence="2" key="1">
    <citation type="submission" date="2023-01" db="EMBL/GenBank/DDBJ databases">
        <title>Genome assembly of the deep-sea coral Lophelia pertusa.</title>
        <authorList>
            <person name="Herrera S."/>
            <person name="Cordes E."/>
        </authorList>
    </citation>
    <scope>NUCLEOTIDE SEQUENCE</scope>
    <source>
        <strain evidence="2">USNM1676648</strain>
        <tissue evidence="2">Polyp</tissue>
    </source>
</reference>
<organism evidence="2 3">
    <name type="scientific">Desmophyllum pertusum</name>
    <dbReference type="NCBI Taxonomy" id="174260"/>
    <lineage>
        <taxon>Eukaryota</taxon>
        <taxon>Metazoa</taxon>
        <taxon>Cnidaria</taxon>
        <taxon>Anthozoa</taxon>
        <taxon>Hexacorallia</taxon>
        <taxon>Scleractinia</taxon>
        <taxon>Caryophylliina</taxon>
        <taxon>Caryophylliidae</taxon>
        <taxon>Desmophyllum</taxon>
    </lineage>
</organism>
<proteinExistence type="predicted"/>
<gene>
    <name evidence="2" type="primary">ABCF3_5</name>
    <name evidence="2" type="ORF">OS493_036188</name>
</gene>
<dbReference type="Pfam" id="PF26051">
    <property type="entry name" value="PWI_ABCF3"/>
    <property type="match status" value="1"/>
</dbReference>
<protein>
    <submittedName>
        <fullName evidence="2">ATP-binding cassette sub- F member 3</fullName>
    </submittedName>
</protein>
<dbReference type="OrthoDB" id="2110130at2759"/>
<dbReference type="InterPro" id="IPR058770">
    <property type="entry name" value="PWI_ABCF3"/>
</dbReference>
<evidence type="ECO:0000259" key="1">
    <source>
        <dbReference type="Pfam" id="PF26051"/>
    </source>
</evidence>
<evidence type="ECO:0000313" key="2">
    <source>
        <dbReference type="EMBL" id="KAJ7376207.1"/>
    </source>
</evidence>
<keyword evidence="3" id="KW-1185">Reference proteome</keyword>
<dbReference type="GO" id="GO:0005524">
    <property type="term" value="F:ATP binding"/>
    <property type="evidence" value="ECO:0007669"/>
    <property type="project" value="UniProtKB-KW"/>
</dbReference>
<dbReference type="EMBL" id="MU826408">
    <property type="protein sequence ID" value="KAJ7376207.1"/>
    <property type="molecule type" value="Genomic_DNA"/>
</dbReference>
<feature type="domain" description="ABCF3 PWI-like helical bundle" evidence="1">
    <location>
        <begin position="7"/>
        <end position="77"/>
    </location>
</feature>
<name>A0A9W9Z734_9CNID</name>
<dbReference type="Proteomes" id="UP001163046">
    <property type="component" value="Unassembled WGS sequence"/>
</dbReference>
<keyword evidence="2" id="KW-0547">Nucleotide-binding</keyword>